<dbReference type="AlphaFoldDB" id="A0A1G6Z1G0"/>
<reference evidence="2 3" key="1">
    <citation type="submission" date="2016-10" db="EMBL/GenBank/DDBJ databases">
        <authorList>
            <person name="de Groot N.N."/>
        </authorList>
    </citation>
    <scope>NUCLEOTIDE SEQUENCE [LARGE SCALE GENOMIC DNA]</scope>
    <source>
        <strain evidence="2 3">CGMCC 4.5506</strain>
    </source>
</reference>
<proteinExistence type="predicted"/>
<evidence type="ECO:0000256" key="1">
    <source>
        <dbReference type="SAM" id="MobiDB-lite"/>
    </source>
</evidence>
<evidence type="ECO:0000313" key="2">
    <source>
        <dbReference type="EMBL" id="SDD96438.1"/>
    </source>
</evidence>
<feature type="region of interest" description="Disordered" evidence="1">
    <location>
        <begin position="147"/>
        <end position="179"/>
    </location>
</feature>
<dbReference type="Proteomes" id="UP000199494">
    <property type="component" value="Unassembled WGS sequence"/>
</dbReference>
<gene>
    <name evidence="2" type="ORF">SAMN05421630_11567</name>
</gene>
<feature type="compositionally biased region" description="Pro residues" evidence="1">
    <location>
        <begin position="162"/>
        <end position="172"/>
    </location>
</feature>
<evidence type="ECO:0000313" key="3">
    <source>
        <dbReference type="Proteomes" id="UP000199494"/>
    </source>
</evidence>
<organism evidence="2 3">
    <name type="scientific">Prauserella marina</name>
    <dbReference type="NCBI Taxonomy" id="530584"/>
    <lineage>
        <taxon>Bacteria</taxon>
        <taxon>Bacillati</taxon>
        <taxon>Actinomycetota</taxon>
        <taxon>Actinomycetes</taxon>
        <taxon>Pseudonocardiales</taxon>
        <taxon>Pseudonocardiaceae</taxon>
        <taxon>Prauserella</taxon>
    </lineage>
</organism>
<sequence>MDLTITPPEGYRKTRMPWLWALASCDVCGGSGEYLVDDHDDRDEPWDPEDGPLLYPQPCDCLWAPEPEVTRTIEEQNRREREREQQRQRDARAWAEIDAAIGPRRAGGTYWDGARQGWYFVEAIYTAGRPTDRPAWWIGVRWADGTRSTHSTPWNPQAGDGQPPPPGPAPEPPELRHRRTHCRRCTSRFALVRAAHRIGLL</sequence>
<keyword evidence="3" id="KW-1185">Reference proteome</keyword>
<dbReference type="EMBL" id="FMZE01000015">
    <property type="protein sequence ID" value="SDD96438.1"/>
    <property type="molecule type" value="Genomic_DNA"/>
</dbReference>
<protein>
    <submittedName>
        <fullName evidence="2">Uncharacterized protein</fullName>
    </submittedName>
</protein>
<accession>A0A1G6Z1G0</accession>
<name>A0A1G6Z1G0_9PSEU</name>